<organism evidence="1 2">
    <name type="scientific">Portunus trituberculatus</name>
    <name type="common">Swimming crab</name>
    <name type="synonym">Neptunus trituberculatus</name>
    <dbReference type="NCBI Taxonomy" id="210409"/>
    <lineage>
        <taxon>Eukaryota</taxon>
        <taxon>Metazoa</taxon>
        <taxon>Ecdysozoa</taxon>
        <taxon>Arthropoda</taxon>
        <taxon>Crustacea</taxon>
        <taxon>Multicrustacea</taxon>
        <taxon>Malacostraca</taxon>
        <taxon>Eumalacostraca</taxon>
        <taxon>Eucarida</taxon>
        <taxon>Decapoda</taxon>
        <taxon>Pleocyemata</taxon>
        <taxon>Brachyura</taxon>
        <taxon>Eubrachyura</taxon>
        <taxon>Portunoidea</taxon>
        <taxon>Portunidae</taxon>
        <taxon>Portuninae</taxon>
        <taxon>Portunus</taxon>
    </lineage>
</organism>
<name>A0A5B7GLM1_PORTR</name>
<evidence type="ECO:0000313" key="1">
    <source>
        <dbReference type="EMBL" id="MPC58167.1"/>
    </source>
</evidence>
<dbReference type="EMBL" id="VSRR010015434">
    <property type="protein sequence ID" value="MPC58167.1"/>
    <property type="molecule type" value="Genomic_DNA"/>
</dbReference>
<sequence>MLRAARRGRSARQWTLPLTWGRTLLALPLTYVYLTLPRPLCMPQPLPGLSACLIPCHRLCLTP</sequence>
<comment type="caution">
    <text evidence="1">The sequence shown here is derived from an EMBL/GenBank/DDBJ whole genome shotgun (WGS) entry which is preliminary data.</text>
</comment>
<gene>
    <name evidence="1" type="ORF">E2C01_052162</name>
</gene>
<reference evidence="1 2" key="1">
    <citation type="submission" date="2019-05" db="EMBL/GenBank/DDBJ databases">
        <title>Another draft genome of Portunus trituberculatus and its Hox gene families provides insights of decapod evolution.</title>
        <authorList>
            <person name="Jeong J.-H."/>
            <person name="Song I."/>
            <person name="Kim S."/>
            <person name="Choi T."/>
            <person name="Kim D."/>
            <person name="Ryu S."/>
            <person name="Kim W."/>
        </authorList>
    </citation>
    <scope>NUCLEOTIDE SEQUENCE [LARGE SCALE GENOMIC DNA]</scope>
    <source>
        <tissue evidence="1">Muscle</tissue>
    </source>
</reference>
<dbReference type="AlphaFoldDB" id="A0A5B7GLM1"/>
<dbReference type="Proteomes" id="UP000324222">
    <property type="component" value="Unassembled WGS sequence"/>
</dbReference>
<proteinExistence type="predicted"/>
<keyword evidence="2" id="KW-1185">Reference proteome</keyword>
<accession>A0A5B7GLM1</accession>
<evidence type="ECO:0000313" key="2">
    <source>
        <dbReference type="Proteomes" id="UP000324222"/>
    </source>
</evidence>
<protein>
    <submittedName>
        <fullName evidence="1">Uncharacterized protein</fullName>
    </submittedName>
</protein>